<evidence type="ECO:0000313" key="1">
    <source>
        <dbReference type="EMBL" id="GBP48766.1"/>
    </source>
</evidence>
<organism evidence="1 2">
    <name type="scientific">Eumeta variegata</name>
    <name type="common">Bagworm moth</name>
    <name type="synonym">Eumeta japonica</name>
    <dbReference type="NCBI Taxonomy" id="151549"/>
    <lineage>
        <taxon>Eukaryota</taxon>
        <taxon>Metazoa</taxon>
        <taxon>Ecdysozoa</taxon>
        <taxon>Arthropoda</taxon>
        <taxon>Hexapoda</taxon>
        <taxon>Insecta</taxon>
        <taxon>Pterygota</taxon>
        <taxon>Neoptera</taxon>
        <taxon>Endopterygota</taxon>
        <taxon>Lepidoptera</taxon>
        <taxon>Glossata</taxon>
        <taxon>Ditrysia</taxon>
        <taxon>Tineoidea</taxon>
        <taxon>Psychidae</taxon>
        <taxon>Oiketicinae</taxon>
        <taxon>Eumeta</taxon>
    </lineage>
</organism>
<protein>
    <submittedName>
        <fullName evidence="1">Uncharacterized protein</fullName>
    </submittedName>
</protein>
<sequence length="90" mass="10206">MYTVTSLVSVGPVYSATAQYGSWHPRGRSGKSWSSTYLQFSLQHPLARERRASLKQQRARFAGLRAHDERHARMSAVCVRQWSAAALTQR</sequence>
<dbReference type="Proteomes" id="UP000299102">
    <property type="component" value="Unassembled WGS sequence"/>
</dbReference>
<keyword evidence="2" id="KW-1185">Reference proteome</keyword>
<evidence type="ECO:0000313" key="2">
    <source>
        <dbReference type="Proteomes" id="UP000299102"/>
    </source>
</evidence>
<proteinExistence type="predicted"/>
<name>A0A4C1WBK9_EUMVA</name>
<accession>A0A4C1WBK9</accession>
<gene>
    <name evidence="1" type="ORF">EVAR_32786_1</name>
</gene>
<dbReference type="EMBL" id="BGZK01000530">
    <property type="protein sequence ID" value="GBP48766.1"/>
    <property type="molecule type" value="Genomic_DNA"/>
</dbReference>
<reference evidence="1 2" key="1">
    <citation type="journal article" date="2019" name="Commun. Biol.">
        <title>The bagworm genome reveals a unique fibroin gene that provides high tensile strength.</title>
        <authorList>
            <person name="Kono N."/>
            <person name="Nakamura H."/>
            <person name="Ohtoshi R."/>
            <person name="Tomita M."/>
            <person name="Numata K."/>
            <person name="Arakawa K."/>
        </authorList>
    </citation>
    <scope>NUCLEOTIDE SEQUENCE [LARGE SCALE GENOMIC DNA]</scope>
</reference>
<dbReference type="AlphaFoldDB" id="A0A4C1WBK9"/>
<comment type="caution">
    <text evidence="1">The sequence shown here is derived from an EMBL/GenBank/DDBJ whole genome shotgun (WGS) entry which is preliminary data.</text>
</comment>